<dbReference type="GO" id="GO:0016787">
    <property type="term" value="F:hydrolase activity"/>
    <property type="evidence" value="ECO:0007669"/>
    <property type="project" value="UniProtKB-KW"/>
</dbReference>
<dbReference type="Pfam" id="PF22124">
    <property type="entry name" value="Glyco_hydro_95_cat"/>
    <property type="match status" value="1"/>
</dbReference>
<protein>
    <submittedName>
        <fullName evidence="6">Glycoside hydrolase N-terminal domain-containing protein</fullName>
    </submittedName>
</protein>
<dbReference type="InterPro" id="IPR049053">
    <property type="entry name" value="AFCA-like_C"/>
</dbReference>
<dbReference type="Proteomes" id="UP001565200">
    <property type="component" value="Unassembled WGS sequence"/>
</dbReference>
<feature type="domain" description="Glycosyl hydrolase family 95 catalytic" evidence="5">
    <location>
        <begin position="285"/>
        <end position="688"/>
    </location>
</feature>
<dbReference type="PIRSF" id="PIRSF007663">
    <property type="entry name" value="UCP007663"/>
    <property type="match status" value="1"/>
</dbReference>
<organism evidence="6 7">
    <name type="scientific">Heminiphilus faecis</name>
    <dbReference type="NCBI Taxonomy" id="2601703"/>
    <lineage>
        <taxon>Bacteria</taxon>
        <taxon>Pseudomonadati</taxon>
        <taxon>Bacteroidota</taxon>
        <taxon>Bacteroidia</taxon>
        <taxon>Bacteroidales</taxon>
        <taxon>Muribaculaceae</taxon>
        <taxon>Heminiphilus</taxon>
    </lineage>
</organism>
<dbReference type="Gene3D" id="1.50.10.10">
    <property type="match status" value="1"/>
</dbReference>
<dbReference type="EMBL" id="JBCLPP010000001">
    <property type="protein sequence ID" value="MEY8244066.1"/>
    <property type="molecule type" value="Genomic_DNA"/>
</dbReference>
<keyword evidence="2" id="KW-0732">Signal</keyword>
<dbReference type="InterPro" id="IPR016518">
    <property type="entry name" value="Alpha-L-fucosidase"/>
</dbReference>
<dbReference type="InterPro" id="IPR012341">
    <property type="entry name" value="6hp_glycosidase-like_sf"/>
</dbReference>
<dbReference type="InterPro" id="IPR008928">
    <property type="entry name" value="6-hairpin_glycosidase_sf"/>
</dbReference>
<keyword evidence="7" id="KW-1185">Reference proteome</keyword>
<dbReference type="InterPro" id="IPR027414">
    <property type="entry name" value="GH95_N_dom"/>
</dbReference>
<feature type="domain" description="Glycosyl hydrolase family 95 N-terminal" evidence="3">
    <location>
        <begin position="28"/>
        <end position="261"/>
    </location>
</feature>
<feature type="signal peptide" evidence="2">
    <location>
        <begin position="1"/>
        <end position="21"/>
    </location>
</feature>
<evidence type="ECO:0000259" key="4">
    <source>
        <dbReference type="Pfam" id="PF21307"/>
    </source>
</evidence>
<evidence type="ECO:0000313" key="7">
    <source>
        <dbReference type="Proteomes" id="UP001565200"/>
    </source>
</evidence>
<accession>A0ABV4CTD7</accession>
<dbReference type="InterPro" id="IPR054363">
    <property type="entry name" value="GH95_cat"/>
</dbReference>
<gene>
    <name evidence="6" type="ORF">AAK873_00365</name>
</gene>
<sequence length="813" mass="89281">MKKSFITFFAFLLILAHTASGADNSTTLRYSRPAEAWVEALPVGNSSMGAMIYGGVDREVLQLNEETFWSGGPYENNNPDGLSRLAEIRRLIFENKAKEAEDLIQSSYMTPQHGMKYLTLGSLWIDFGHSGNVSEYVRRLDIADACATVDYTSDGVKYSRETFASIPDGIIIMKLTAGKAGALNFRLGYDAPKGSTVKVHDGVLAVTVPGVGHEGVAAALTAEERIKVITDGKTVGDDGYIQVTGAKEAVIQISAATNFVAYDDVSGDAAAKADRLLADVDGHDYGKLKAAHVKAYKEQFDRVKLELPDVESSSADTDVRVAGFRDVYDPSLMALLFNYGRYLLICSSQPGGQPANLQGIWNDSMDAPWDSKYTININTEMNYWPAEVTNLAETHQPLFDMVEELAVTGARTARVLYDAKGWVVHHNTDLWRACGPVDYATFGMWPNGGAWLATHLWQHYLFSGDKEFLRKYYQVMRGTADFYISHLIAEPENGYLVTSPSMSPEHGYNNTSITAGCEMDNQIAYDALENTRLAAEALGVDKAYRDTLMSAIKRISPMRVGRHGQLQEWSVDADDPKDEHRHISHLYGLYPSNHISPFRTPDAFAGARNTLMQRGDMATGWSIGWKINMWARMLDGNHADKIVRNMITLLPANHGNEEGRLYPNLFDAHPPFQIDGNFGYTAGIAEMLLQSHDGAVHLLPALPDALPSGSVSGLKARGNFDVAMEWGDGRLKSASIKSNIGGPLRIRSAMPLKGKGLRPAKGECPNPLLSAGSPRPVEVSSECKAVDRRDIEVYEYDVMTRPGETVKLSPAAK</sequence>
<dbReference type="RefSeq" id="WP_121697874.1">
    <property type="nucleotide sequence ID" value="NZ_JBCLPP010000001.1"/>
</dbReference>
<evidence type="ECO:0000256" key="2">
    <source>
        <dbReference type="SAM" id="SignalP"/>
    </source>
</evidence>
<proteinExistence type="predicted"/>
<dbReference type="PANTHER" id="PTHR31084:SF0">
    <property type="entry name" value="ALPHA-L-FUCOSIDASE 2"/>
    <property type="match status" value="1"/>
</dbReference>
<name>A0ABV4CTD7_9BACT</name>
<evidence type="ECO:0000256" key="1">
    <source>
        <dbReference type="SAM" id="MobiDB-lite"/>
    </source>
</evidence>
<dbReference type="PANTHER" id="PTHR31084">
    <property type="entry name" value="ALPHA-L-FUCOSIDASE 2"/>
    <property type="match status" value="1"/>
</dbReference>
<dbReference type="Pfam" id="PF21307">
    <property type="entry name" value="Glyco_hydro_95_C"/>
    <property type="match status" value="1"/>
</dbReference>
<keyword evidence="6" id="KW-0378">Hydrolase</keyword>
<reference evidence="6 7" key="1">
    <citation type="submission" date="2024-03" db="EMBL/GenBank/DDBJ databases">
        <title>Mouse gut bacterial collection (mGBC) of GemPharmatech.</title>
        <authorList>
            <person name="He Y."/>
            <person name="Dong L."/>
            <person name="Wu D."/>
            <person name="Gao X."/>
            <person name="Lin Z."/>
        </authorList>
    </citation>
    <scope>NUCLEOTIDE SEQUENCE [LARGE SCALE GENOMIC DNA]</scope>
    <source>
        <strain evidence="6 7">54-13</strain>
    </source>
</reference>
<dbReference type="Pfam" id="PF14498">
    <property type="entry name" value="Glyco_hyd_65N_2"/>
    <property type="match status" value="1"/>
</dbReference>
<evidence type="ECO:0000259" key="3">
    <source>
        <dbReference type="Pfam" id="PF14498"/>
    </source>
</evidence>
<dbReference type="SUPFAM" id="SSF48208">
    <property type="entry name" value="Six-hairpin glycosidases"/>
    <property type="match status" value="1"/>
</dbReference>
<feature type="chain" id="PRO_5046318792" evidence="2">
    <location>
        <begin position="22"/>
        <end position="813"/>
    </location>
</feature>
<comment type="caution">
    <text evidence="6">The sequence shown here is derived from an EMBL/GenBank/DDBJ whole genome shotgun (WGS) entry which is preliminary data.</text>
</comment>
<evidence type="ECO:0000259" key="5">
    <source>
        <dbReference type="Pfam" id="PF22124"/>
    </source>
</evidence>
<feature type="region of interest" description="Disordered" evidence="1">
    <location>
        <begin position="757"/>
        <end position="781"/>
    </location>
</feature>
<feature type="domain" description="Alpha fucosidase A-like C-terminal" evidence="4">
    <location>
        <begin position="690"/>
        <end position="752"/>
    </location>
</feature>
<evidence type="ECO:0000313" key="6">
    <source>
        <dbReference type="EMBL" id="MEY8244066.1"/>
    </source>
</evidence>